<feature type="region of interest" description="Disordered" evidence="1">
    <location>
        <begin position="281"/>
        <end position="378"/>
    </location>
</feature>
<dbReference type="AlphaFoldDB" id="A0A6C0CLR0"/>
<feature type="compositionally biased region" description="Basic and acidic residues" evidence="1">
    <location>
        <begin position="302"/>
        <end position="314"/>
    </location>
</feature>
<dbReference type="EMBL" id="MN739439">
    <property type="protein sequence ID" value="QHT04840.1"/>
    <property type="molecule type" value="Genomic_DNA"/>
</dbReference>
<evidence type="ECO:0000313" key="2">
    <source>
        <dbReference type="EMBL" id="QHT04840.1"/>
    </source>
</evidence>
<accession>A0A6C0CLR0</accession>
<feature type="compositionally biased region" description="Basic residues" evidence="1">
    <location>
        <begin position="330"/>
        <end position="343"/>
    </location>
</feature>
<organism evidence="2">
    <name type="scientific">viral metagenome</name>
    <dbReference type="NCBI Taxonomy" id="1070528"/>
    <lineage>
        <taxon>unclassified sequences</taxon>
        <taxon>metagenomes</taxon>
        <taxon>organismal metagenomes</taxon>
    </lineage>
</organism>
<protein>
    <submittedName>
        <fullName evidence="2">Uncharacterized protein</fullName>
    </submittedName>
</protein>
<proteinExistence type="predicted"/>
<feature type="compositionally biased region" description="Pro residues" evidence="1">
    <location>
        <begin position="346"/>
        <end position="358"/>
    </location>
</feature>
<feature type="compositionally biased region" description="Acidic residues" evidence="1">
    <location>
        <begin position="282"/>
        <end position="291"/>
    </location>
</feature>
<name>A0A6C0CLR0_9ZZZZ</name>
<evidence type="ECO:0000256" key="1">
    <source>
        <dbReference type="SAM" id="MobiDB-lite"/>
    </source>
</evidence>
<sequence>MTSTTTVFHIRDVLEHCDSCIEFSTAKNGKAGKTVTPYIRAVEHSPGKWRVATADDLKNKLQTELKPYLVKTPKLRPPKFGFYYPGPPKGERHYPLPEFVGDAKNKSRQFSITASLYGVDDPTNSNYARYNLVQDYYNMLDRKVKELIQSNSKALTGKATISDEGFDLLYSPCIKPGSERDDGTNWPGTIKFAMPGKAASNPDGIDFKFRFFDGNTGEAKDLSYLYNPTSGYPDSFEFVPVHFYKHIFIKAGNTPSMSNRFETAQLLIYKETRIDELVVDVNEPDESEFDDYTPSTGGASKSDAKPKPEPKAEPEAEPEPAPAKEPAKEKKTKSKTTKSKKKKEPTPPPKEPTPPPPESDSDSDSDSSSVGDSDSDSN</sequence>
<reference evidence="2" key="1">
    <citation type="journal article" date="2020" name="Nature">
        <title>Giant virus diversity and host interactions through global metagenomics.</title>
        <authorList>
            <person name="Schulz F."/>
            <person name="Roux S."/>
            <person name="Paez-Espino D."/>
            <person name="Jungbluth S."/>
            <person name="Walsh D.A."/>
            <person name="Denef V.J."/>
            <person name="McMahon K.D."/>
            <person name="Konstantinidis K.T."/>
            <person name="Eloe-Fadrosh E.A."/>
            <person name="Kyrpides N.C."/>
            <person name="Woyke T."/>
        </authorList>
    </citation>
    <scope>NUCLEOTIDE SEQUENCE</scope>
    <source>
        <strain evidence="2">GVMAG-M-3300021343-4</strain>
    </source>
</reference>